<evidence type="ECO:0000256" key="2">
    <source>
        <dbReference type="ARBA" id="ARBA00022729"/>
    </source>
</evidence>
<accession>A0A0K9PNT4</accession>
<dbReference type="OMA" id="PRMDAMR"/>
<dbReference type="STRING" id="29655.A0A0K9PNT4"/>
<dbReference type="PANTHER" id="PTHR48009:SF7">
    <property type="entry name" value="LEUCINE-RICH REPEAT (LRR) FAMILY PROTEIN"/>
    <property type="match status" value="1"/>
</dbReference>
<keyword evidence="8" id="KW-1185">Reference proteome</keyword>
<dbReference type="AlphaFoldDB" id="A0A0K9PNT4"/>
<proteinExistence type="predicted"/>
<dbReference type="Pfam" id="PF13855">
    <property type="entry name" value="LRR_8"/>
    <property type="match status" value="1"/>
</dbReference>
<evidence type="ECO:0000313" key="8">
    <source>
        <dbReference type="Proteomes" id="UP000036987"/>
    </source>
</evidence>
<keyword evidence="2 5" id="KW-0732">Signal</keyword>
<dbReference type="InterPro" id="IPR013210">
    <property type="entry name" value="LRR_N_plant-typ"/>
</dbReference>
<dbReference type="SUPFAM" id="SSF52058">
    <property type="entry name" value="L domain-like"/>
    <property type="match status" value="1"/>
</dbReference>
<comment type="caution">
    <text evidence="7">The sequence shown here is derived from an EMBL/GenBank/DDBJ whole genome shotgun (WGS) entry which is preliminary data.</text>
</comment>
<keyword evidence="1" id="KW-0433">Leucine-rich repeat</keyword>
<organism evidence="7 8">
    <name type="scientific">Zostera marina</name>
    <name type="common">Eelgrass</name>
    <dbReference type="NCBI Taxonomy" id="29655"/>
    <lineage>
        <taxon>Eukaryota</taxon>
        <taxon>Viridiplantae</taxon>
        <taxon>Streptophyta</taxon>
        <taxon>Embryophyta</taxon>
        <taxon>Tracheophyta</taxon>
        <taxon>Spermatophyta</taxon>
        <taxon>Magnoliopsida</taxon>
        <taxon>Liliopsida</taxon>
        <taxon>Zosteraceae</taxon>
        <taxon>Zostera</taxon>
    </lineage>
</organism>
<evidence type="ECO:0000259" key="6">
    <source>
        <dbReference type="Pfam" id="PF08263"/>
    </source>
</evidence>
<dbReference type="Pfam" id="PF08263">
    <property type="entry name" value="LRRNT_2"/>
    <property type="match status" value="1"/>
</dbReference>
<dbReference type="PROSITE" id="PS51450">
    <property type="entry name" value="LRR"/>
    <property type="match status" value="1"/>
</dbReference>
<dbReference type="Proteomes" id="UP000036987">
    <property type="component" value="Unassembled WGS sequence"/>
</dbReference>
<name>A0A0K9PNT4_ZOSMR</name>
<dbReference type="PANTHER" id="PTHR48009">
    <property type="entry name" value="LEUCINE-RICH REPEAT (LRR) FAMILY PROTEIN"/>
    <property type="match status" value="1"/>
</dbReference>
<keyword evidence="7" id="KW-0418">Kinase</keyword>
<reference evidence="8" key="1">
    <citation type="journal article" date="2016" name="Nature">
        <title>The genome of the seagrass Zostera marina reveals angiosperm adaptation to the sea.</title>
        <authorList>
            <person name="Olsen J.L."/>
            <person name="Rouze P."/>
            <person name="Verhelst B."/>
            <person name="Lin Y.-C."/>
            <person name="Bayer T."/>
            <person name="Collen J."/>
            <person name="Dattolo E."/>
            <person name="De Paoli E."/>
            <person name="Dittami S."/>
            <person name="Maumus F."/>
            <person name="Michel G."/>
            <person name="Kersting A."/>
            <person name="Lauritano C."/>
            <person name="Lohaus R."/>
            <person name="Toepel M."/>
            <person name="Tonon T."/>
            <person name="Vanneste K."/>
            <person name="Amirebrahimi M."/>
            <person name="Brakel J."/>
            <person name="Bostroem C."/>
            <person name="Chovatia M."/>
            <person name="Grimwood J."/>
            <person name="Jenkins J.W."/>
            <person name="Jueterbock A."/>
            <person name="Mraz A."/>
            <person name="Stam W.T."/>
            <person name="Tice H."/>
            <person name="Bornberg-Bauer E."/>
            <person name="Green P.J."/>
            <person name="Pearson G.A."/>
            <person name="Procaccini G."/>
            <person name="Duarte C.M."/>
            <person name="Schmutz J."/>
            <person name="Reusch T.B.H."/>
            <person name="Van de Peer Y."/>
        </authorList>
    </citation>
    <scope>NUCLEOTIDE SEQUENCE [LARGE SCALE GENOMIC DNA]</scope>
    <source>
        <strain evidence="8">cv. Finnish</strain>
    </source>
</reference>
<evidence type="ECO:0000256" key="1">
    <source>
        <dbReference type="ARBA" id="ARBA00022614"/>
    </source>
</evidence>
<keyword evidence="3" id="KW-0677">Repeat</keyword>
<evidence type="ECO:0000256" key="3">
    <source>
        <dbReference type="ARBA" id="ARBA00022737"/>
    </source>
</evidence>
<dbReference type="InterPro" id="IPR053213">
    <property type="entry name" value="RLP29"/>
</dbReference>
<gene>
    <name evidence="7" type="ORF">ZOSMA_203G00270</name>
</gene>
<keyword evidence="4" id="KW-0325">Glycoprotein</keyword>
<dbReference type="EMBL" id="LFYR01000740">
    <property type="protein sequence ID" value="KMZ69905.1"/>
    <property type="molecule type" value="Genomic_DNA"/>
</dbReference>
<dbReference type="Gene3D" id="3.80.10.10">
    <property type="entry name" value="Ribonuclease Inhibitor"/>
    <property type="match status" value="2"/>
</dbReference>
<dbReference type="GO" id="GO:0016301">
    <property type="term" value="F:kinase activity"/>
    <property type="evidence" value="ECO:0007669"/>
    <property type="project" value="UniProtKB-KW"/>
</dbReference>
<keyword evidence="7" id="KW-0808">Transferase</keyword>
<dbReference type="FunFam" id="3.80.10.10:FF:000041">
    <property type="entry name" value="LRR receptor-like serine/threonine-protein kinase ERECTA"/>
    <property type="match status" value="1"/>
</dbReference>
<dbReference type="InterPro" id="IPR001611">
    <property type="entry name" value="Leu-rich_rpt"/>
</dbReference>
<sequence length="427" mass="46344">MAIQNPLFFFFVFFLSFSFLLLFSSSKTHPSDIEALRRLKHSVNPSSMPPSSCLSTWNFTHADPCDSLFSADLFTCGFCCDSSTHTTSSLSLITEVTLDNAGYSGSLSSSVWSFKALRILDISYNSFSGSIPELPSEKTASLPTLRRVALSKNQFGGEIPSGVFNGKVMVGLEELFLDGNEFTGEIPASVAGIESLRRLELEGNHFSGIIPSDLGSLKNLYVLDASDNILSGPIPAKLPPSLVELSMRNNLLEGEIPMEIGNLGYVQVIDLSMNKLSGSIPSTLLSHPSLQQLVLTNNKLSSISPPEFGGGGRSGLIELDLSKNQISGMLPLWLVEMPMLSSLSLENNGFTGMIPWVYASKPLGRLMLAGNYLYGPIPFPLTTMKEGSSTVSLADNCLFRCPEVFFFCQGGEQKPMKACREVNPFIP</sequence>
<feature type="signal peptide" evidence="5">
    <location>
        <begin position="1"/>
        <end position="30"/>
    </location>
</feature>
<dbReference type="InterPro" id="IPR032675">
    <property type="entry name" value="LRR_dom_sf"/>
</dbReference>
<evidence type="ECO:0000256" key="4">
    <source>
        <dbReference type="ARBA" id="ARBA00023180"/>
    </source>
</evidence>
<feature type="domain" description="Leucine-rich repeat-containing N-terminal plant-type" evidence="6">
    <location>
        <begin position="29"/>
        <end position="65"/>
    </location>
</feature>
<keyword evidence="7" id="KW-0675">Receptor</keyword>
<evidence type="ECO:0000313" key="7">
    <source>
        <dbReference type="EMBL" id="KMZ69905.1"/>
    </source>
</evidence>
<dbReference type="OrthoDB" id="676979at2759"/>
<feature type="chain" id="PRO_5005528086" evidence="5">
    <location>
        <begin position="31"/>
        <end position="427"/>
    </location>
</feature>
<protein>
    <submittedName>
        <fullName evidence="7">Leucine-rich repeat receptor-like protein kinase</fullName>
    </submittedName>
</protein>
<dbReference type="Pfam" id="PF00560">
    <property type="entry name" value="LRR_1"/>
    <property type="match status" value="5"/>
</dbReference>
<evidence type="ECO:0000256" key="5">
    <source>
        <dbReference type="SAM" id="SignalP"/>
    </source>
</evidence>